<organism evidence="1 2">
    <name type="scientific">Ambrosiozyma monospora</name>
    <name type="common">Yeast</name>
    <name type="synonym">Endomycopsis monosporus</name>
    <dbReference type="NCBI Taxonomy" id="43982"/>
    <lineage>
        <taxon>Eukaryota</taxon>
        <taxon>Fungi</taxon>
        <taxon>Dikarya</taxon>
        <taxon>Ascomycota</taxon>
        <taxon>Saccharomycotina</taxon>
        <taxon>Pichiomycetes</taxon>
        <taxon>Pichiales</taxon>
        <taxon>Pichiaceae</taxon>
        <taxon>Ambrosiozyma</taxon>
    </lineage>
</organism>
<keyword evidence="2" id="KW-1185">Reference proteome</keyword>
<dbReference type="Proteomes" id="UP001165064">
    <property type="component" value="Unassembled WGS sequence"/>
</dbReference>
<gene>
    <name evidence="1" type="ORF">Amon02_001027200</name>
</gene>
<sequence>MLQLEPQNPLIKESFTTVLDKEYAPISLDRIITDFDFTSYKISTPTSKTTILFSISIKCWKDLLNYGVLELVHSRYSQYPFITIDDRATQDPGYDLSLIVDLQAYHQVIDSVNVDELIEELSLLKRNCFAAPFLQAFNRYQDLSQNVKIDPNNLYGEDSQISSNEQVLKLDYRDAESIYIKPSHDRVTVIFSTIFSDEIDKVFSKVFLQEFSDARKRSIQKAPQVINSHNEVPLEIKHLVHDPDNKDKVYITFVLFPRHLNTEEHKWNSITHIQLFRSYFHYHIKIVKCYLHQRMRFRVNTFTKILNRARRDVDEEEMRAERKTASGRRFEQRV</sequence>
<name>A0ACB5TYQ4_AMBMO</name>
<proteinExistence type="predicted"/>
<protein>
    <submittedName>
        <fullName evidence="1">Unnamed protein product</fullName>
    </submittedName>
</protein>
<reference evidence="1" key="1">
    <citation type="submission" date="2023-04" db="EMBL/GenBank/DDBJ databases">
        <title>Ambrosiozyma monospora NBRC 10751.</title>
        <authorList>
            <person name="Ichikawa N."/>
            <person name="Sato H."/>
            <person name="Tonouchi N."/>
        </authorList>
    </citation>
    <scope>NUCLEOTIDE SEQUENCE</scope>
    <source>
        <strain evidence="1">NBRC 10751</strain>
    </source>
</reference>
<accession>A0ACB5TYQ4</accession>
<evidence type="ECO:0000313" key="2">
    <source>
        <dbReference type="Proteomes" id="UP001165064"/>
    </source>
</evidence>
<comment type="caution">
    <text evidence="1">The sequence shown here is derived from an EMBL/GenBank/DDBJ whole genome shotgun (WGS) entry which is preliminary data.</text>
</comment>
<evidence type="ECO:0000313" key="1">
    <source>
        <dbReference type="EMBL" id="GME97567.1"/>
    </source>
</evidence>
<dbReference type="EMBL" id="BSXS01010162">
    <property type="protein sequence ID" value="GME97567.1"/>
    <property type="molecule type" value="Genomic_DNA"/>
</dbReference>